<reference evidence="1 2" key="1">
    <citation type="submission" date="2019-10" db="EMBL/GenBank/DDBJ databases">
        <title>XDR Pseudomonas monteilii producing IMP-16 from LCR.</title>
        <authorList>
            <person name="Ballaben A."/>
            <person name="Doi Y."/>
        </authorList>
    </citation>
    <scope>NUCLEOTIDE SEQUENCE [LARGE SCALE GENOMIC DNA]</scope>
    <source>
        <strain evidence="1 2">597/14</strain>
    </source>
</reference>
<proteinExistence type="predicted"/>
<name>A0A7X3JTQ8_9PSED</name>
<evidence type="ECO:0000313" key="2">
    <source>
        <dbReference type="Proteomes" id="UP000440965"/>
    </source>
</evidence>
<gene>
    <name evidence="1" type="ORF">F9Z43_23450</name>
</gene>
<dbReference type="Proteomes" id="UP000440965">
    <property type="component" value="Unassembled WGS sequence"/>
</dbReference>
<protein>
    <submittedName>
        <fullName evidence="1">Uncharacterized protein</fullName>
    </submittedName>
</protein>
<dbReference type="AlphaFoldDB" id="A0A7X3JTQ8"/>
<dbReference type="EMBL" id="WEIK01000027">
    <property type="protein sequence ID" value="MVF52204.1"/>
    <property type="molecule type" value="Genomic_DNA"/>
</dbReference>
<comment type="caution">
    <text evidence="1">The sequence shown here is derived from an EMBL/GenBank/DDBJ whole genome shotgun (WGS) entry which is preliminary data.</text>
</comment>
<accession>A0A7X3JTQ8</accession>
<organism evidence="1 2">
    <name type="scientific">Pseudomonas monteilii</name>
    <dbReference type="NCBI Taxonomy" id="76759"/>
    <lineage>
        <taxon>Bacteria</taxon>
        <taxon>Pseudomonadati</taxon>
        <taxon>Pseudomonadota</taxon>
        <taxon>Gammaproteobacteria</taxon>
        <taxon>Pseudomonadales</taxon>
        <taxon>Pseudomonadaceae</taxon>
        <taxon>Pseudomonas</taxon>
    </lineage>
</organism>
<evidence type="ECO:0000313" key="1">
    <source>
        <dbReference type="EMBL" id="MVF52204.1"/>
    </source>
</evidence>
<sequence>MGDGRWQYRLLRGLARSHRIFTTFGACAGAVGAGVPANALTQAFSLPRAAESMPNSVSLRLANQDLWSPHPASSPT</sequence>